<evidence type="ECO:0000313" key="3">
    <source>
        <dbReference type="Proteomes" id="UP000199063"/>
    </source>
</evidence>
<evidence type="ECO:0000256" key="1">
    <source>
        <dbReference type="SAM" id="MobiDB-lite"/>
    </source>
</evidence>
<name>A0A1G9XYE6_9ACTN</name>
<dbReference type="STRING" id="1196353.SAMN05444921_11719"/>
<organism evidence="2 3">
    <name type="scientific">Streptomyces wuyuanensis</name>
    <dbReference type="NCBI Taxonomy" id="1196353"/>
    <lineage>
        <taxon>Bacteria</taxon>
        <taxon>Bacillati</taxon>
        <taxon>Actinomycetota</taxon>
        <taxon>Actinomycetes</taxon>
        <taxon>Kitasatosporales</taxon>
        <taxon>Streptomycetaceae</taxon>
        <taxon>Streptomyces</taxon>
    </lineage>
</organism>
<proteinExistence type="predicted"/>
<dbReference type="EMBL" id="FNHI01000017">
    <property type="protein sequence ID" value="SDN01185.1"/>
    <property type="molecule type" value="Genomic_DNA"/>
</dbReference>
<evidence type="ECO:0000313" key="2">
    <source>
        <dbReference type="EMBL" id="SDN01185.1"/>
    </source>
</evidence>
<keyword evidence="3" id="KW-1185">Reference proteome</keyword>
<feature type="region of interest" description="Disordered" evidence="1">
    <location>
        <begin position="1"/>
        <end position="56"/>
    </location>
</feature>
<accession>A0A1G9XYE6</accession>
<protein>
    <submittedName>
        <fullName evidence="2">Uncharacterized protein</fullName>
    </submittedName>
</protein>
<reference evidence="3" key="1">
    <citation type="submission" date="2016-10" db="EMBL/GenBank/DDBJ databases">
        <authorList>
            <person name="Varghese N."/>
            <person name="Submissions S."/>
        </authorList>
    </citation>
    <scope>NUCLEOTIDE SEQUENCE [LARGE SCALE GENOMIC DNA]</scope>
    <source>
        <strain evidence="3">CGMCC 4.7042</strain>
    </source>
</reference>
<feature type="compositionally biased region" description="Basic and acidic residues" evidence="1">
    <location>
        <begin position="42"/>
        <end position="56"/>
    </location>
</feature>
<sequence>MTPCPGAGAPAFPYPHVRSELRPPAPDVRAVPGPERPAPAHHGTEVPRQRTEEHQP</sequence>
<dbReference type="Proteomes" id="UP000199063">
    <property type="component" value="Unassembled WGS sequence"/>
</dbReference>
<dbReference type="AlphaFoldDB" id="A0A1G9XYE6"/>
<gene>
    <name evidence="2" type="ORF">SAMN05444921_11719</name>
</gene>